<reference evidence="1" key="1">
    <citation type="journal article" date="2021" name="Microb. Physiol.">
        <title>Proteogenomic Insights into the Physiology of Marine, Sulfate-Reducing, Filamentous Desulfonema limicola and Desulfonema magnum.</title>
        <authorList>
            <person name="Schnaars V."/>
            <person name="Wohlbrand L."/>
            <person name="Scheve S."/>
            <person name="Hinrichs C."/>
            <person name="Reinhardt R."/>
            <person name="Rabus R."/>
        </authorList>
    </citation>
    <scope>NUCLEOTIDE SEQUENCE</scope>
    <source>
        <strain evidence="1">4be13</strain>
    </source>
</reference>
<dbReference type="AlphaFoldDB" id="A0A975BEJ3"/>
<sequence length="80" mass="9206">MRYVTTAERIGFEKGFKKGFREGFKKGFRESFEKQILIGETLMAQRFLEQPVCSQAELETKSLKELKSILAETEARLPSS</sequence>
<dbReference type="RefSeq" id="WP_207680704.1">
    <property type="nucleotide sequence ID" value="NZ_CP061800.1"/>
</dbReference>
<dbReference type="EMBL" id="CP061800">
    <property type="protein sequence ID" value="QTA84067.1"/>
    <property type="molecule type" value="Genomic_DNA"/>
</dbReference>
<dbReference type="Proteomes" id="UP000663722">
    <property type="component" value="Chromosome"/>
</dbReference>
<dbReference type="KEGG" id="dmm:dnm_000590"/>
<evidence type="ECO:0000313" key="2">
    <source>
        <dbReference type="Proteomes" id="UP000663722"/>
    </source>
</evidence>
<evidence type="ECO:0008006" key="3">
    <source>
        <dbReference type="Google" id="ProtNLM"/>
    </source>
</evidence>
<keyword evidence="2" id="KW-1185">Reference proteome</keyword>
<proteinExistence type="predicted"/>
<accession>A0A975BEJ3</accession>
<name>A0A975BEJ3_9BACT</name>
<organism evidence="1 2">
    <name type="scientific">Desulfonema magnum</name>
    <dbReference type="NCBI Taxonomy" id="45655"/>
    <lineage>
        <taxon>Bacteria</taxon>
        <taxon>Pseudomonadati</taxon>
        <taxon>Thermodesulfobacteriota</taxon>
        <taxon>Desulfobacteria</taxon>
        <taxon>Desulfobacterales</taxon>
        <taxon>Desulfococcaceae</taxon>
        <taxon>Desulfonema</taxon>
    </lineage>
</organism>
<protein>
    <recommendedName>
        <fullName evidence="3">Essential protein Yae1 N-terminal domain-containing protein</fullName>
    </recommendedName>
</protein>
<evidence type="ECO:0000313" key="1">
    <source>
        <dbReference type="EMBL" id="QTA84067.1"/>
    </source>
</evidence>
<gene>
    <name evidence="1" type="ORF">dnm_000590</name>
</gene>